<dbReference type="Proteomes" id="UP000000321">
    <property type="component" value="Unassembled WGS sequence"/>
</dbReference>
<feature type="region of interest" description="Disordered" evidence="10">
    <location>
        <begin position="1"/>
        <end position="25"/>
    </location>
</feature>
<evidence type="ECO:0000256" key="8">
    <source>
        <dbReference type="ARBA" id="ARBA00023204"/>
    </source>
</evidence>
<dbReference type="InterPro" id="IPR001650">
    <property type="entry name" value="Helicase_C-like"/>
</dbReference>
<dbReference type="InterPro" id="IPR003711">
    <property type="entry name" value="CarD-like/TRCF_RID"/>
</dbReference>
<feature type="domain" description="Helicase ATP-binding" evidence="11">
    <location>
        <begin position="596"/>
        <end position="757"/>
    </location>
</feature>
<name>Q1YKV9_AURMS</name>
<dbReference type="InterPro" id="IPR037235">
    <property type="entry name" value="TRCF-like_C_D7"/>
</dbReference>
<keyword evidence="7 9" id="KW-0238">DNA-binding</keyword>
<evidence type="ECO:0000256" key="9">
    <source>
        <dbReference type="HAMAP-Rule" id="MF_00969"/>
    </source>
</evidence>
<comment type="similarity">
    <text evidence="9">In the N-terminal section; belongs to the UvrB family.</text>
</comment>
<dbReference type="InterPro" id="IPR027417">
    <property type="entry name" value="P-loop_NTPase"/>
</dbReference>
<dbReference type="Pfam" id="PF00271">
    <property type="entry name" value="Helicase_C"/>
    <property type="match status" value="1"/>
</dbReference>
<dbReference type="PROSITE" id="PS51194">
    <property type="entry name" value="HELICASE_CTER"/>
    <property type="match status" value="1"/>
</dbReference>
<dbReference type="EC" id="3.6.4.-" evidence="9"/>
<dbReference type="HOGENOM" id="CLU_005122_1_3_5"/>
<dbReference type="Pfam" id="PF17757">
    <property type="entry name" value="UvrB_inter"/>
    <property type="match status" value="1"/>
</dbReference>
<evidence type="ECO:0000256" key="1">
    <source>
        <dbReference type="ARBA" id="ARBA00022490"/>
    </source>
</evidence>
<keyword evidence="8 9" id="KW-0234">DNA repair</keyword>
<dbReference type="InterPro" id="IPR041471">
    <property type="entry name" value="UvrB_inter"/>
</dbReference>
<dbReference type="SMART" id="SM00487">
    <property type="entry name" value="DEXDc"/>
    <property type="match status" value="1"/>
</dbReference>
<dbReference type="GO" id="GO:0005524">
    <property type="term" value="F:ATP binding"/>
    <property type="evidence" value="ECO:0007669"/>
    <property type="project" value="UniProtKB-UniRule"/>
</dbReference>
<dbReference type="Gene3D" id="3.90.1150.50">
    <property type="entry name" value="Transcription-repair-coupling factor, D7 domain"/>
    <property type="match status" value="1"/>
</dbReference>
<dbReference type="InterPro" id="IPR005118">
    <property type="entry name" value="TRCF_C"/>
</dbReference>
<evidence type="ECO:0000259" key="11">
    <source>
        <dbReference type="PROSITE" id="PS51192"/>
    </source>
</evidence>
<dbReference type="EMBL" id="AAPJ01000002">
    <property type="protein sequence ID" value="EAS50414.1"/>
    <property type="molecule type" value="Genomic_DNA"/>
</dbReference>
<dbReference type="SMART" id="SM00490">
    <property type="entry name" value="HELICc"/>
    <property type="match status" value="1"/>
</dbReference>
<feature type="compositionally biased region" description="Basic and acidic residues" evidence="10">
    <location>
        <begin position="1"/>
        <end position="21"/>
    </location>
</feature>
<keyword evidence="5" id="KW-0347">Helicase</keyword>
<dbReference type="SMART" id="SM01058">
    <property type="entry name" value="CarD_TRCF"/>
    <property type="match status" value="1"/>
</dbReference>
<organism evidence="13 14">
    <name type="scientific">Aurantimonas manganoxydans (strain ATCC BAA-1229 / DSM 21871 / SI85-9A1)</name>
    <dbReference type="NCBI Taxonomy" id="287752"/>
    <lineage>
        <taxon>Bacteria</taxon>
        <taxon>Pseudomonadati</taxon>
        <taxon>Pseudomonadota</taxon>
        <taxon>Alphaproteobacteria</taxon>
        <taxon>Hyphomicrobiales</taxon>
        <taxon>Aurantimonadaceae</taxon>
        <taxon>Aurantimonas</taxon>
    </lineage>
</organism>
<dbReference type="Gene3D" id="3.40.50.300">
    <property type="entry name" value="P-loop containing nucleotide triphosphate hydrolases"/>
    <property type="match status" value="2"/>
</dbReference>
<evidence type="ECO:0000313" key="13">
    <source>
        <dbReference type="EMBL" id="EAS50414.1"/>
    </source>
</evidence>
<dbReference type="InterPro" id="IPR036101">
    <property type="entry name" value="CarD-like/TRCF_RID_sf"/>
</dbReference>
<comment type="subcellular location">
    <subcellularLocation>
        <location evidence="9">Cytoplasm</location>
    </subcellularLocation>
</comment>
<comment type="function">
    <text evidence="9">Couples transcription and DNA repair by recognizing RNA polymerase (RNAP) stalled at DNA lesions. Mediates ATP-dependent release of RNAP and its truncated transcript from the DNA, and recruitment of nucleotide excision repair machinery to the damaged site.</text>
</comment>
<keyword evidence="4 9" id="KW-0378">Hydrolase</keyword>
<dbReference type="GO" id="GO:0003684">
    <property type="term" value="F:damaged DNA binding"/>
    <property type="evidence" value="ECO:0007669"/>
    <property type="project" value="InterPro"/>
</dbReference>
<dbReference type="SUPFAM" id="SSF52540">
    <property type="entry name" value="P-loop containing nucleoside triphosphate hydrolases"/>
    <property type="match status" value="2"/>
</dbReference>
<dbReference type="GO" id="GO:0003678">
    <property type="term" value="F:DNA helicase activity"/>
    <property type="evidence" value="ECO:0007669"/>
    <property type="project" value="TreeGrafter"/>
</dbReference>
<dbReference type="PROSITE" id="PS51192">
    <property type="entry name" value="HELICASE_ATP_BIND_1"/>
    <property type="match status" value="1"/>
</dbReference>
<dbReference type="SUPFAM" id="SSF143517">
    <property type="entry name" value="TRCF domain-like"/>
    <property type="match status" value="1"/>
</dbReference>
<keyword evidence="2 9" id="KW-0547">Nucleotide-binding</keyword>
<dbReference type="PANTHER" id="PTHR47964">
    <property type="entry name" value="ATP-DEPENDENT DNA HELICASE HOMOLOG RECG, CHLOROPLASTIC"/>
    <property type="match status" value="1"/>
</dbReference>
<dbReference type="GO" id="GO:0016787">
    <property type="term" value="F:hydrolase activity"/>
    <property type="evidence" value="ECO:0007669"/>
    <property type="project" value="UniProtKB-KW"/>
</dbReference>
<evidence type="ECO:0000256" key="6">
    <source>
        <dbReference type="ARBA" id="ARBA00022840"/>
    </source>
</evidence>
<evidence type="ECO:0000256" key="5">
    <source>
        <dbReference type="ARBA" id="ARBA00022806"/>
    </source>
</evidence>
<feature type="domain" description="Helicase C-terminal" evidence="12">
    <location>
        <begin position="778"/>
        <end position="932"/>
    </location>
</feature>
<dbReference type="Pfam" id="PF03461">
    <property type="entry name" value="TRCF"/>
    <property type="match status" value="1"/>
</dbReference>
<dbReference type="Pfam" id="PF00270">
    <property type="entry name" value="DEAD"/>
    <property type="match status" value="1"/>
</dbReference>
<dbReference type="InterPro" id="IPR011545">
    <property type="entry name" value="DEAD/DEAH_box_helicase_dom"/>
</dbReference>
<evidence type="ECO:0000313" key="14">
    <source>
        <dbReference type="Proteomes" id="UP000000321"/>
    </source>
</evidence>
<protein>
    <recommendedName>
        <fullName evidence="9">Transcription-repair-coupling factor</fullName>
        <shortName evidence="9">TRCF</shortName>
        <ecNumber evidence="9">3.6.4.-</ecNumber>
    </recommendedName>
</protein>
<keyword evidence="6 9" id="KW-0067">ATP-binding</keyword>
<accession>Q1YKV9</accession>
<dbReference type="BioCyc" id="AURANTIMONAS:SI859A1_00533-MONOMER"/>
<dbReference type="InterPro" id="IPR004576">
    <property type="entry name" value="Mfd"/>
</dbReference>
<dbReference type="SUPFAM" id="SSF141259">
    <property type="entry name" value="CarD-like"/>
    <property type="match status" value="1"/>
</dbReference>
<dbReference type="HAMAP" id="MF_00969">
    <property type="entry name" value="TRCF"/>
    <property type="match status" value="1"/>
</dbReference>
<dbReference type="Gene3D" id="3.30.2060.10">
    <property type="entry name" value="Penicillin-binding protein 1b domain"/>
    <property type="match status" value="1"/>
</dbReference>
<sequence>MVRIFKGRDMHHSTTSQDRRSGNKRVFPLHPIGVVAAMIARRVSDDRRPLIYIAETGRRRHDIFALASILAGPGTVCELDAPDGFPGDGLPVTVATAGNRMAMLRWLLDEEKRPSVLITTPAALIRKVPPKSVWEGLHSEIRVGETLDQTALQAKLQHLGYWLDDRVDEPGEAAFRGKVLEIFPAAAPRPCRIEHEDGVVTAIRSYDPVSQRSVSETDCLIVDPASEIVGADDGATGRQEIDGETLQTGAPDSERFLCRQYERPETVFDYLQDADMVLETGAEIRADEVFDALQRIDADDPHRHAVLADHLDRETWDTLVAERVTALVDDVEADYSVPVFATERQPYKALASFVEPLRDEGYRIVLAGPDGRVMRSAARKAGTALDGVFEPAANWDAICDAAPSSLLLFDAPITQGFVAAESGVAVISLRNLEGQKAAAAVAGPSDGFAPQVDTFMTGDRVVHIEHGVAVLDGLVPIDPNGNGGDPEGEALSLRYRNDETLLVPMSDIGAVWRCGGASTDVTLDDLKGRTWQKRRDEIFGAISVTADRMVERLTEKAEAKAPKIVPDRVSFERFCARFAYELTADQNNACLDVLDDLASGRPMERLVCGDVGYGKTEVALRAAAAAVFSGRQVAVIAPTTVLAQQHFREFSARFGAQGVEIVRLSRLVGKDEADAAKAAMQDGTAKIVVGTHAILSGDVAFDDLALVIIDEEQRFGSEQKAAMRTLADGVHILTMTATPIPRTLQSGFVGLSDLSIIATPPNRRSPVKTRVGPFDDAAVRDALTAERARGGQSFVVCPRIEDLEPMAAKLQELVPEQTTVTLHGKMKPDEVEDAMLAFAHGEHDVLLATAIVESGLDVANANTMVVCHADRFGLAELHQLRGRVGRGARRGHVLLTTEADRELGEHARSRLEALEEFSTLGAGFDIAARDLDLRGTGELLGDEQAGHVQTIGIGLYRKILERAVALAQGQPEPDDVRPVIALGLPATIPADYVPEPDMRIELALLLERVSDAATLDALRVEIEDRFGPMPATLLTHFRLAELRLRCRAAGVAKLDHGPKATALGFTPAMSAALQDAGIEDRLDDAKWSKNRLIFPAPEDDEADPLAHANELLDRLAAVVPAAEGSDEA</sequence>
<evidence type="ECO:0000256" key="3">
    <source>
        <dbReference type="ARBA" id="ARBA00022763"/>
    </source>
</evidence>
<keyword evidence="3 9" id="KW-0227">DNA damage</keyword>
<evidence type="ECO:0000259" key="12">
    <source>
        <dbReference type="PROSITE" id="PS51194"/>
    </source>
</evidence>
<evidence type="ECO:0000256" key="7">
    <source>
        <dbReference type="ARBA" id="ARBA00023125"/>
    </source>
</evidence>
<dbReference type="PANTHER" id="PTHR47964:SF1">
    <property type="entry name" value="ATP-DEPENDENT DNA HELICASE HOMOLOG RECG, CHLOROPLASTIC"/>
    <property type="match status" value="1"/>
</dbReference>
<dbReference type="Gene3D" id="2.40.10.170">
    <property type="match status" value="1"/>
</dbReference>
<dbReference type="GO" id="GO:0005737">
    <property type="term" value="C:cytoplasm"/>
    <property type="evidence" value="ECO:0007669"/>
    <property type="project" value="UniProtKB-SubCell"/>
</dbReference>
<evidence type="ECO:0000256" key="2">
    <source>
        <dbReference type="ARBA" id="ARBA00022741"/>
    </source>
</evidence>
<gene>
    <name evidence="9" type="primary">mfd</name>
    <name evidence="13" type="ORF">SI859A1_00533</name>
</gene>
<keyword evidence="1 9" id="KW-0963">Cytoplasm</keyword>
<keyword evidence="14" id="KW-1185">Reference proteome</keyword>
<comment type="caution">
    <text evidence="13">The sequence shown here is derived from an EMBL/GenBank/DDBJ whole genome shotgun (WGS) entry which is preliminary data.</text>
</comment>
<evidence type="ECO:0000256" key="4">
    <source>
        <dbReference type="ARBA" id="ARBA00022801"/>
    </source>
</evidence>
<dbReference type="InterPro" id="IPR014001">
    <property type="entry name" value="Helicase_ATP-bd"/>
</dbReference>
<reference evidence="13 14" key="1">
    <citation type="journal article" date="2008" name="Appl. Environ. Microbiol.">
        <title>Genomic insights into Mn(II) oxidation by the marine alphaproteobacterium Aurantimonas sp. strain SI85-9A1.</title>
        <authorList>
            <person name="Dick G.J."/>
            <person name="Podell S."/>
            <person name="Johnson H.A."/>
            <person name="Rivera-Espinoza Y."/>
            <person name="Bernier-Latmani R."/>
            <person name="McCarthy J.K."/>
            <person name="Torpey J.W."/>
            <person name="Clement B.G."/>
            <person name="Gaasterland T."/>
            <person name="Tebo B.M."/>
        </authorList>
    </citation>
    <scope>NUCLEOTIDE SEQUENCE [LARGE SCALE GENOMIC DNA]</scope>
    <source>
        <strain evidence="13 14">SI85-9A1</strain>
    </source>
</reference>
<comment type="similarity">
    <text evidence="9">In the C-terminal section; belongs to the helicase family. RecG subfamily.</text>
</comment>
<proteinExistence type="inferred from homology"/>
<evidence type="ECO:0000256" key="10">
    <source>
        <dbReference type="SAM" id="MobiDB-lite"/>
    </source>
</evidence>
<dbReference type="AlphaFoldDB" id="Q1YKV9"/>
<dbReference type="Pfam" id="PF02559">
    <property type="entry name" value="CarD_TRCF_RID"/>
    <property type="match status" value="1"/>
</dbReference>
<dbReference type="InterPro" id="IPR047112">
    <property type="entry name" value="RecG/Mfd"/>
</dbReference>
<dbReference type="GO" id="GO:0000716">
    <property type="term" value="P:transcription-coupled nucleotide-excision repair, DNA damage recognition"/>
    <property type="evidence" value="ECO:0007669"/>
    <property type="project" value="UniProtKB-UniRule"/>
</dbReference>
<dbReference type="SMART" id="SM00982">
    <property type="entry name" value="TRCF"/>
    <property type="match status" value="1"/>
</dbReference>
<dbReference type="GO" id="GO:0006355">
    <property type="term" value="P:regulation of DNA-templated transcription"/>
    <property type="evidence" value="ECO:0007669"/>
    <property type="project" value="UniProtKB-UniRule"/>
</dbReference>